<reference evidence="2" key="1">
    <citation type="submission" date="2018-09" db="EMBL/GenBank/DDBJ databases">
        <title>The complete genome of Acinetobacter sp. strain WCHAc010005.</title>
        <authorList>
            <person name="Hu Y."/>
            <person name="Long H."/>
            <person name="Feng Y."/>
            <person name="Zong Z."/>
        </authorList>
    </citation>
    <scope>NUCLEOTIDE SEQUENCE [LARGE SCALE GENOMIC DNA]</scope>
    <source>
        <strain evidence="2">WCHAc010005</strain>
    </source>
</reference>
<accession>A0A3B7LY09</accession>
<gene>
    <name evidence="1" type="ORF">CDG60_12265</name>
</gene>
<dbReference type="Pfam" id="PF04883">
    <property type="entry name" value="HK97-gp10_like"/>
    <property type="match status" value="1"/>
</dbReference>
<organism evidence="1 2">
    <name type="scientific">Acinetobacter chinensis</name>
    <dbReference type="NCBI Taxonomy" id="2004650"/>
    <lineage>
        <taxon>Bacteria</taxon>
        <taxon>Pseudomonadati</taxon>
        <taxon>Pseudomonadota</taxon>
        <taxon>Gammaproteobacteria</taxon>
        <taxon>Moraxellales</taxon>
        <taxon>Moraxellaceae</taxon>
        <taxon>Acinetobacter</taxon>
    </lineage>
</organism>
<name>A0A3B7LY09_9GAMM</name>
<dbReference type="Proteomes" id="UP000263753">
    <property type="component" value="Chromosome"/>
</dbReference>
<evidence type="ECO:0000313" key="2">
    <source>
        <dbReference type="Proteomes" id="UP000263753"/>
    </source>
</evidence>
<evidence type="ECO:0000313" key="1">
    <source>
        <dbReference type="EMBL" id="AXY57271.1"/>
    </source>
</evidence>
<dbReference type="InterPro" id="IPR010064">
    <property type="entry name" value="HK97-gp10_tail"/>
</dbReference>
<evidence type="ECO:0008006" key="3">
    <source>
        <dbReference type="Google" id="ProtNLM"/>
    </source>
</evidence>
<sequence>MSAVSFELQGVDELTRKLNSLSDVRKVRNAAKRSLRKGTNIVKDAAKQNALQIDDENTREAIWKNIDSREGRTRSLNYIVMKIGVRGGAATNKHSKEIIFKERRKKGAAKQVVNSDKIALAGGDTRYWRLVEFGSVHNVPIPFMRNALSKNIQQVSTTFVSAFNVEVDKLIAGAV</sequence>
<dbReference type="EMBL" id="CP032134">
    <property type="protein sequence ID" value="AXY57271.1"/>
    <property type="molecule type" value="Genomic_DNA"/>
</dbReference>
<dbReference type="NCBIfam" id="TIGR01725">
    <property type="entry name" value="phge_HK97_gp10"/>
    <property type="match status" value="1"/>
</dbReference>
<dbReference type="RefSeq" id="WP_087511755.1">
    <property type="nucleotide sequence ID" value="NZ_CP032134.1"/>
</dbReference>
<dbReference type="AlphaFoldDB" id="A0A3B7LY09"/>
<protein>
    <recommendedName>
        <fullName evidence="3">HK97 gp10 family phage protein</fullName>
    </recommendedName>
</protein>
<dbReference type="KEGG" id="achi:CDG60_12265"/>
<proteinExistence type="predicted"/>